<evidence type="ECO:0000259" key="1">
    <source>
        <dbReference type="Pfam" id="PF12671"/>
    </source>
</evidence>
<evidence type="ECO:0000313" key="3">
    <source>
        <dbReference type="Proteomes" id="UP000321893"/>
    </source>
</evidence>
<reference evidence="2" key="1">
    <citation type="submission" date="2019-07" db="EMBL/GenBank/DDBJ databases">
        <title>Whole genome shotgun sequence of Lactobacillus kefiri NBRC 15888.</title>
        <authorList>
            <person name="Hosoyama A."/>
            <person name="Uohara A."/>
            <person name="Ohji S."/>
            <person name="Ichikawa N."/>
        </authorList>
    </citation>
    <scope>NUCLEOTIDE SEQUENCE [LARGE SCALE GENOMIC DNA]</scope>
    <source>
        <strain evidence="2">NBRC 15888</strain>
    </source>
</reference>
<dbReference type="PANTHER" id="PTHR40032:SF1">
    <property type="entry name" value="EXPORTED PROTEIN"/>
    <property type="match status" value="1"/>
</dbReference>
<accession>A0A511DWQ4</accession>
<dbReference type="RefSeq" id="WP_054769727.1">
    <property type="nucleotide sequence ID" value="NZ_BJVK01000042.1"/>
</dbReference>
<name>A0A511DWQ4_LENKE</name>
<sequence length="192" mass="22579">MDKNQRREVQYERKHYKHYDKKYPNFSGTFARGDCTNWASQDRLHAAGGMTSRDKHARKHFGSGNRISTKHSKWYCRHAKSTLFGLRKHWNYSTSWTTVKGFYKYWAGTKHRPHFVTSSFRRVMAHVRVGDVIQLHSKKDGWHHTVTVSKVAKHMVYYTSHNKNRLFAPLTKIKSLTGLAKTNKIRVIEMGI</sequence>
<organism evidence="2 3">
    <name type="scientific">Lentilactobacillus kefiri</name>
    <name type="common">Lactobacillus kefiri</name>
    <dbReference type="NCBI Taxonomy" id="33962"/>
    <lineage>
        <taxon>Bacteria</taxon>
        <taxon>Bacillati</taxon>
        <taxon>Bacillota</taxon>
        <taxon>Bacilli</taxon>
        <taxon>Lactobacillales</taxon>
        <taxon>Lactobacillaceae</taxon>
        <taxon>Lentilactobacillus</taxon>
    </lineage>
</organism>
<keyword evidence="3" id="KW-1185">Reference proteome</keyword>
<feature type="domain" description="Putative amidase" evidence="1">
    <location>
        <begin position="4"/>
        <end position="174"/>
    </location>
</feature>
<protein>
    <recommendedName>
        <fullName evidence="1">Putative amidase domain-containing protein</fullName>
    </recommendedName>
</protein>
<dbReference type="GeneID" id="96768108"/>
<comment type="caution">
    <text evidence="2">The sequence shown here is derived from an EMBL/GenBank/DDBJ whole genome shotgun (WGS) entry which is preliminary data.</text>
</comment>
<dbReference type="EMBL" id="BJVK01000042">
    <property type="protein sequence ID" value="GEL29266.1"/>
    <property type="molecule type" value="Genomic_DNA"/>
</dbReference>
<dbReference type="PANTHER" id="PTHR40032">
    <property type="entry name" value="EXPORTED PROTEIN-RELATED"/>
    <property type="match status" value="1"/>
</dbReference>
<dbReference type="Pfam" id="PF12671">
    <property type="entry name" value="Amidase_6"/>
    <property type="match status" value="1"/>
</dbReference>
<dbReference type="Proteomes" id="UP000321893">
    <property type="component" value="Unassembled WGS sequence"/>
</dbReference>
<evidence type="ECO:0000313" key="2">
    <source>
        <dbReference type="EMBL" id="GEL29266.1"/>
    </source>
</evidence>
<gene>
    <name evidence="2" type="ORF">LKE01_20860</name>
</gene>
<proteinExistence type="predicted"/>
<dbReference type="AlphaFoldDB" id="A0A511DWQ4"/>
<dbReference type="InterPro" id="IPR024301">
    <property type="entry name" value="Amidase_6"/>
</dbReference>